<dbReference type="EMBL" id="JBBUTH010000007">
    <property type="protein sequence ID" value="MEK8051260.1"/>
    <property type="molecule type" value="Genomic_DNA"/>
</dbReference>
<dbReference type="InterPro" id="IPR039422">
    <property type="entry name" value="MarR/SlyA-like"/>
</dbReference>
<dbReference type="RefSeq" id="WP_341410948.1">
    <property type="nucleotide sequence ID" value="NZ_JBBUTH010000007.1"/>
</dbReference>
<feature type="domain" description="HTH marR-type" evidence="1">
    <location>
        <begin position="26"/>
        <end position="159"/>
    </location>
</feature>
<organism evidence="2 3">
    <name type="scientific">Pseudaquabacterium inlustre</name>
    <dbReference type="NCBI Taxonomy" id="2984192"/>
    <lineage>
        <taxon>Bacteria</taxon>
        <taxon>Pseudomonadati</taxon>
        <taxon>Pseudomonadota</taxon>
        <taxon>Betaproteobacteria</taxon>
        <taxon>Burkholderiales</taxon>
        <taxon>Sphaerotilaceae</taxon>
        <taxon>Pseudaquabacterium</taxon>
    </lineage>
</organism>
<evidence type="ECO:0000313" key="3">
    <source>
        <dbReference type="Proteomes" id="UP001365405"/>
    </source>
</evidence>
<comment type="caution">
    <text evidence="2">The sequence shown here is derived from an EMBL/GenBank/DDBJ whole genome shotgun (WGS) entry which is preliminary data.</text>
</comment>
<dbReference type="InterPro" id="IPR000835">
    <property type="entry name" value="HTH_MarR-typ"/>
</dbReference>
<dbReference type="Gene3D" id="1.10.10.10">
    <property type="entry name" value="Winged helix-like DNA-binding domain superfamily/Winged helix DNA-binding domain"/>
    <property type="match status" value="1"/>
</dbReference>
<dbReference type="Proteomes" id="UP001365405">
    <property type="component" value="Unassembled WGS sequence"/>
</dbReference>
<keyword evidence="3" id="KW-1185">Reference proteome</keyword>
<dbReference type="InterPro" id="IPR036388">
    <property type="entry name" value="WH-like_DNA-bd_sf"/>
</dbReference>
<protein>
    <submittedName>
        <fullName evidence="2">MarR family transcriptional regulator</fullName>
    </submittedName>
</protein>
<dbReference type="SUPFAM" id="SSF46785">
    <property type="entry name" value="Winged helix' DNA-binding domain"/>
    <property type="match status" value="1"/>
</dbReference>
<dbReference type="InterPro" id="IPR036390">
    <property type="entry name" value="WH_DNA-bd_sf"/>
</dbReference>
<proteinExistence type="predicted"/>
<dbReference type="PANTHER" id="PTHR33164:SF43">
    <property type="entry name" value="HTH-TYPE TRANSCRIPTIONAL REPRESSOR YETL"/>
    <property type="match status" value="1"/>
</dbReference>
<dbReference type="PANTHER" id="PTHR33164">
    <property type="entry name" value="TRANSCRIPTIONAL REGULATOR, MARR FAMILY"/>
    <property type="match status" value="1"/>
</dbReference>
<evidence type="ECO:0000259" key="1">
    <source>
        <dbReference type="PROSITE" id="PS50995"/>
    </source>
</evidence>
<name>A0ABU9CJC3_9BURK</name>
<dbReference type="PROSITE" id="PS50995">
    <property type="entry name" value="HTH_MARR_2"/>
    <property type="match status" value="1"/>
</dbReference>
<evidence type="ECO:0000313" key="2">
    <source>
        <dbReference type="EMBL" id="MEK8051260.1"/>
    </source>
</evidence>
<gene>
    <name evidence="2" type="ORF">AACH10_13500</name>
</gene>
<sequence>MADPAAPDGASLPSRGAALRAPQRLDDLFLYRLAQLQNLARQPVVRLCEREAGITRREWRLLALLAEHPGIAPSALAERAGLDRARTSRALGSLAAKGLLLRAAAPADRREARLSLTPAGEAACQRLLPRIAAVNQALLAELSDAELAQVDALLQRLHRRAAALRDGNDGTDPG</sequence>
<dbReference type="PRINTS" id="PR00598">
    <property type="entry name" value="HTHMARR"/>
</dbReference>
<accession>A0ABU9CJC3</accession>
<reference evidence="2 3" key="1">
    <citation type="submission" date="2024-04" db="EMBL/GenBank/DDBJ databases">
        <title>Novel species of the genus Ideonella isolated from streams.</title>
        <authorList>
            <person name="Lu H."/>
        </authorList>
    </citation>
    <scope>NUCLEOTIDE SEQUENCE [LARGE SCALE GENOMIC DNA]</scope>
    <source>
        <strain evidence="2 3">DXS22W</strain>
    </source>
</reference>
<dbReference type="SMART" id="SM00347">
    <property type="entry name" value="HTH_MARR"/>
    <property type="match status" value="1"/>
</dbReference>
<dbReference type="Pfam" id="PF12802">
    <property type="entry name" value="MarR_2"/>
    <property type="match status" value="1"/>
</dbReference>